<dbReference type="SUPFAM" id="SSF55658">
    <property type="entry name" value="L9 N-domain-like"/>
    <property type="match status" value="1"/>
</dbReference>
<name>A0A2T2P741_CORCC</name>
<dbReference type="Pfam" id="PF01693">
    <property type="entry name" value="Cauli_VI"/>
    <property type="match status" value="1"/>
</dbReference>
<feature type="region of interest" description="Disordered" evidence="1">
    <location>
        <begin position="1"/>
        <end position="114"/>
    </location>
</feature>
<feature type="domain" description="Ribonuclease H1 N-terminal" evidence="2">
    <location>
        <begin position="239"/>
        <end position="282"/>
    </location>
</feature>
<evidence type="ECO:0000313" key="3">
    <source>
        <dbReference type="EMBL" id="PSN73521.1"/>
    </source>
</evidence>
<feature type="region of interest" description="Disordered" evidence="1">
    <location>
        <begin position="168"/>
        <end position="222"/>
    </location>
</feature>
<evidence type="ECO:0000259" key="2">
    <source>
        <dbReference type="Pfam" id="PF01693"/>
    </source>
</evidence>
<dbReference type="Gene3D" id="3.40.970.10">
    <property type="entry name" value="Ribonuclease H1, N-terminal domain"/>
    <property type="match status" value="1"/>
</dbReference>
<feature type="compositionally biased region" description="Low complexity" evidence="1">
    <location>
        <begin position="94"/>
        <end position="112"/>
    </location>
</feature>
<evidence type="ECO:0000256" key="1">
    <source>
        <dbReference type="SAM" id="MobiDB-lite"/>
    </source>
</evidence>
<accession>A0A2T2P741</accession>
<dbReference type="InterPro" id="IPR037056">
    <property type="entry name" value="RNase_H1_N_sf"/>
</dbReference>
<feature type="compositionally biased region" description="Basic and acidic residues" evidence="1">
    <location>
        <begin position="40"/>
        <end position="57"/>
    </location>
</feature>
<dbReference type="EMBL" id="KZ678129">
    <property type="protein sequence ID" value="PSN73521.1"/>
    <property type="molecule type" value="Genomic_DNA"/>
</dbReference>
<dbReference type="InterPro" id="IPR011320">
    <property type="entry name" value="RNase_H1_N"/>
</dbReference>
<proteinExistence type="predicted"/>
<dbReference type="Proteomes" id="UP000240883">
    <property type="component" value="Unassembled WGS sequence"/>
</dbReference>
<feature type="compositionally biased region" description="Polar residues" evidence="1">
    <location>
        <begin position="78"/>
        <end position="93"/>
    </location>
</feature>
<organism evidence="3 4">
    <name type="scientific">Corynespora cassiicola Philippines</name>
    <dbReference type="NCBI Taxonomy" id="1448308"/>
    <lineage>
        <taxon>Eukaryota</taxon>
        <taxon>Fungi</taxon>
        <taxon>Dikarya</taxon>
        <taxon>Ascomycota</taxon>
        <taxon>Pezizomycotina</taxon>
        <taxon>Dothideomycetes</taxon>
        <taxon>Pleosporomycetidae</taxon>
        <taxon>Pleosporales</taxon>
        <taxon>Corynesporascaceae</taxon>
        <taxon>Corynespora</taxon>
    </lineage>
</organism>
<feature type="region of interest" description="Disordered" evidence="1">
    <location>
        <begin position="290"/>
        <end position="309"/>
    </location>
</feature>
<reference evidence="3 4" key="1">
    <citation type="journal article" date="2018" name="Front. Microbiol.">
        <title>Genome-Wide Analysis of Corynespora cassiicola Leaf Fall Disease Putative Effectors.</title>
        <authorList>
            <person name="Lopez D."/>
            <person name="Ribeiro S."/>
            <person name="Label P."/>
            <person name="Fumanal B."/>
            <person name="Venisse J.S."/>
            <person name="Kohler A."/>
            <person name="de Oliveira R.R."/>
            <person name="Labutti K."/>
            <person name="Lipzen A."/>
            <person name="Lail K."/>
            <person name="Bauer D."/>
            <person name="Ohm R.A."/>
            <person name="Barry K.W."/>
            <person name="Spatafora J."/>
            <person name="Grigoriev I.V."/>
            <person name="Martin F.M."/>
            <person name="Pujade-Renaud V."/>
        </authorList>
    </citation>
    <scope>NUCLEOTIDE SEQUENCE [LARGE SCALE GENOMIC DNA]</scope>
    <source>
        <strain evidence="3 4">Philippines</strain>
    </source>
</reference>
<dbReference type="AlphaFoldDB" id="A0A2T2P741"/>
<gene>
    <name evidence="3" type="ORF">BS50DRAFT_189194</name>
</gene>
<feature type="compositionally biased region" description="Low complexity" evidence="1">
    <location>
        <begin position="1"/>
        <end position="17"/>
    </location>
</feature>
<evidence type="ECO:0000313" key="4">
    <source>
        <dbReference type="Proteomes" id="UP000240883"/>
    </source>
</evidence>
<feature type="compositionally biased region" description="Low complexity" evidence="1">
    <location>
        <begin position="168"/>
        <end position="202"/>
    </location>
</feature>
<dbReference type="OrthoDB" id="3798049at2759"/>
<sequence>MLEPPSDITSPSSSPSSFQTTLYDFQIATPNTMSCHKRSRESVSPHPEGNDRKRTMDESAPAYTDYLHGSLWDPSPSPNQAGSSSAASPTVTLPSGSTPASPASPASSTTSGNVLAHASEPLLIDMAASPTASPASGPTTALAVRPLAQGGLAASIWATEPAGLVAAAGPPAAGPSSAGPSSAGPSSAGPPAASSPLAGSSAETPIGLTIGEPPAAPPPPVEEQVVYDPVQLEAIGRFPFYAVRVGRRTGIFDSWRNCYLATHAFSGSRFRGFYTWESAMAYMQRPVPQNGGGCKPGKYSKKGPRPAKG</sequence>
<dbReference type="InterPro" id="IPR009027">
    <property type="entry name" value="Ribosomal_bL9/RNase_H1_N"/>
</dbReference>
<feature type="compositionally biased region" description="Polar residues" evidence="1">
    <location>
        <begin position="18"/>
        <end position="34"/>
    </location>
</feature>
<keyword evidence="4" id="KW-1185">Reference proteome</keyword>
<feature type="compositionally biased region" description="Basic residues" evidence="1">
    <location>
        <begin position="298"/>
        <end position="309"/>
    </location>
</feature>
<protein>
    <recommendedName>
        <fullName evidence="2">Ribonuclease H1 N-terminal domain-containing protein</fullName>
    </recommendedName>
</protein>